<dbReference type="RefSeq" id="WP_145908914.1">
    <property type="nucleotide sequence ID" value="NZ_BAAAMZ010000010.1"/>
</dbReference>
<evidence type="ECO:0000259" key="5">
    <source>
        <dbReference type="PROSITE" id="PS52004"/>
    </source>
</evidence>
<comment type="similarity">
    <text evidence="1 4">Belongs to the thiolase-like superfamily. Beta-ketoacyl-ACP synthases family.</text>
</comment>
<evidence type="ECO:0000256" key="1">
    <source>
        <dbReference type="ARBA" id="ARBA00008467"/>
    </source>
</evidence>
<dbReference type="GO" id="GO:0006633">
    <property type="term" value="P:fatty acid biosynthetic process"/>
    <property type="evidence" value="ECO:0007669"/>
    <property type="project" value="InterPro"/>
</dbReference>
<evidence type="ECO:0000313" key="7">
    <source>
        <dbReference type="Proteomes" id="UP000317940"/>
    </source>
</evidence>
<comment type="caution">
    <text evidence="6">The sequence shown here is derived from an EMBL/GenBank/DDBJ whole genome shotgun (WGS) entry which is preliminary data.</text>
</comment>
<evidence type="ECO:0000313" key="6">
    <source>
        <dbReference type="EMBL" id="TWF91307.1"/>
    </source>
</evidence>
<dbReference type="NCBIfam" id="NF005589">
    <property type="entry name" value="PRK07314.1"/>
    <property type="match status" value="1"/>
</dbReference>
<dbReference type="InterPro" id="IPR018201">
    <property type="entry name" value="Ketoacyl_synth_AS"/>
</dbReference>
<proteinExistence type="inferred from homology"/>
<dbReference type="PANTHER" id="PTHR11712">
    <property type="entry name" value="POLYKETIDE SYNTHASE-RELATED"/>
    <property type="match status" value="1"/>
</dbReference>
<evidence type="ECO:0000256" key="2">
    <source>
        <dbReference type="ARBA" id="ARBA00022679"/>
    </source>
</evidence>
<dbReference type="PROSITE" id="PS00606">
    <property type="entry name" value="KS3_1"/>
    <property type="match status" value="1"/>
</dbReference>
<dbReference type="EMBL" id="VIWT01000002">
    <property type="protein sequence ID" value="TWF91307.1"/>
    <property type="molecule type" value="Genomic_DNA"/>
</dbReference>
<dbReference type="Pfam" id="PF02801">
    <property type="entry name" value="Ketoacyl-synt_C"/>
    <property type="match status" value="1"/>
</dbReference>
<dbReference type="PANTHER" id="PTHR11712:SF347">
    <property type="entry name" value="BETA KETOACYL-ACYL CARRIER PROTEIN SYNTHASE"/>
    <property type="match status" value="1"/>
</dbReference>
<dbReference type="GO" id="GO:0004315">
    <property type="term" value="F:3-oxoacyl-[acyl-carrier-protein] synthase activity"/>
    <property type="evidence" value="ECO:0007669"/>
    <property type="project" value="InterPro"/>
</dbReference>
<dbReference type="SUPFAM" id="SSF53901">
    <property type="entry name" value="Thiolase-like"/>
    <property type="match status" value="1"/>
</dbReference>
<reference evidence="6 7" key="1">
    <citation type="submission" date="2019-06" db="EMBL/GenBank/DDBJ databases">
        <title>Sequencing the genomes of 1000 actinobacteria strains.</title>
        <authorList>
            <person name="Klenk H.-P."/>
        </authorList>
    </citation>
    <scope>NUCLEOTIDE SEQUENCE [LARGE SCALE GENOMIC DNA]</scope>
    <source>
        <strain evidence="6 7">DSM 44826</strain>
    </source>
</reference>
<dbReference type="InterPro" id="IPR014030">
    <property type="entry name" value="Ketoacyl_synth_N"/>
</dbReference>
<dbReference type="SMART" id="SM00825">
    <property type="entry name" value="PKS_KS"/>
    <property type="match status" value="1"/>
</dbReference>
<dbReference type="InterPro" id="IPR016039">
    <property type="entry name" value="Thiolase-like"/>
</dbReference>
<dbReference type="PROSITE" id="PS52004">
    <property type="entry name" value="KS3_2"/>
    <property type="match status" value="1"/>
</dbReference>
<dbReference type="Pfam" id="PF00109">
    <property type="entry name" value="ketoacyl-synt"/>
    <property type="match status" value="1"/>
</dbReference>
<dbReference type="CDD" id="cd00834">
    <property type="entry name" value="KAS_I_II"/>
    <property type="match status" value="1"/>
</dbReference>
<dbReference type="FunFam" id="3.40.47.10:FF:000018">
    <property type="entry name" value="3-oxoacyl-[acyl-carrier-protein] synthase 2"/>
    <property type="match status" value="1"/>
</dbReference>
<feature type="domain" description="Ketosynthase family 3 (KS3)" evidence="5">
    <location>
        <begin position="3"/>
        <end position="406"/>
    </location>
</feature>
<dbReference type="InterPro" id="IPR000794">
    <property type="entry name" value="Beta-ketoacyl_synthase"/>
</dbReference>
<evidence type="ECO:0000256" key="3">
    <source>
        <dbReference type="ARBA" id="ARBA00023315"/>
    </source>
</evidence>
<sequence length="407" mass="42098">MSADQIAVTGLGLLTSGGPDTATTWDAVCAGRPTAAIDPDLGDVPVPISCRIPDFDARTLHGRNAWRMDRFVHLALAAAREAVTHANLDPNTWDGTRVAVIVGVGSESRESIFTATRKVINHDYATLSPLTVPRSTTNAAAAEIGIALRAYGPSMAVTTACASGATAIGIAKDLLAAGRCDIALAGGAEAPCHPLSSLGFSQMGALSTRLHDPSGASRPFDADRDGFVLAEGAGILVLERAAHARARRAPALAHLAGFGASTDGHHYAAPHPDGIGIERAFTAALADADLHHTDIHHVNAHGTGTPMNDRIEGATLQRIFRGRPPVVTSAKGTTGHALGAAGAIEAALSVLTLWHQLVPPTANLDRIDPDIDLDVVSKQPRPARIDAVASNSYGFGGHNAVLVLTRS</sequence>
<keyword evidence="3" id="KW-0012">Acyltransferase</keyword>
<dbReference type="Gene3D" id="3.40.47.10">
    <property type="match status" value="2"/>
</dbReference>
<name>A0A561TW19_9ACTN</name>
<dbReference type="InterPro" id="IPR014031">
    <property type="entry name" value="Ketoacyl_synth_C"/>
</dbReference>
<keyword evidence="2 4" id="KW-0808">Transferase</keyword>
<dbReference type="AlphaFoldDB" id="A0A561TW19"/>
<gene>
    <name evidence="6" type="ORF">FHX73_12419</name>
</gene>
<evidence type="ECO:0000256" key="4">
    <source>
        <dbReference type="RuleBase" id="RU003694"/>
    </source>
</evidence>
<accession>A0A561TW19</accession>
<dbReference type="OrthoDB" id="9808669at2"/>
<organism evidence="6 7">
    <name type="scientific">Kitasatospora viridis</name>
    <dbReference type="NCBI Taxonomy" id="281105"/>
    <lineage>
        <taxon>Bacteria</taxon>
        <taxon>Bacillati</taxon>
        <taxon>Actinomycetota</taxon>
        <taxon>Actinomycetes</taxon>
        <taxon>Kitasatosporales</taxon>
        <taxon>Streptomycetaceae</taxon>
        <taxon>Kitasatospora</taxon>
    </lineage>
</organism>
<dbReference type="Proteomes" id="UP000317940">
    <property type="component" value="Unassembled WGS sequence"/>
</dbReference>
<keyword evidence="7" id="KW-1185">Reference proteome</keyword>
<protein>
    <submittedName>
        <fullName evidence="6">3-oxoacyl-[acyl-carrier-protein] synthase II</fullName>
    </submittedName>
</protein>
<dbReference type="InterPro" id="IPR020841">
    <property type="entry name" value="PKS_Beta-ketoAc_synthase_dom"/>
</dbReference>